<dbReference type="KEGG" id="val:VDBG_06741"/>
<accession>C9SPB6</accession>
<dbReference type="Proteomes" id="UP000008698">
    <property type="component" value="Unassembled WGS sequence"/>
</dbReference>
<sequence length="195" mass="19285">MSFSRAACSSAALSRSSRSLFSALSLRIFSISRCSSASSSSLSSSLSSSSSSSSASSSSSESASISRVSSSILLRLAAKSSSSASAPSPPPPPGPSKGRFDAACRRGRVGGGRQGGAVLLGGVRGLGSEELGGEITRRVVVFVGGAALASLAELELGVGGQEPLVVGRAAEGLLAAGGVKGRPVGCGHVSGWRRW</sequence>
<dbReference type="RefSeq" id="XP_003003179.1">
    <property type="nucleotide sequence ID" value="XM_003003133.1"/>
</dbReference>
<dbReference type="EMBL" id="DS985221">
    <property type="protein sequence ID" value="EEY20631.1"/>
    <property type="molecule type" value="Genomic_DNA"/>
</dbReference>
<dbReference type="GeneID" id="9537305"/>
<name>C9SPB6_VERA1</name>
<reference evidence="3" key="1">
    <citation type="journal article" date="2011" name="PLoS Pathog.">
        <title>Comparative genomics yields insights into niche adaptation of plant vascular wilt pathogens.</title>
        <authorList>
            <person name="Klosterman S.J."/>
            <person name="Subbarao K.V."/>
            <person name="Kang S."/>
            <person name="Veronese P."/>
            <person name="Gold S.E."/>
            <person name="Thomma B.P.H.J."/>
            <person name="Chen Z."/>
            <person name="Henrissat B."/>
            <person name="Lee Y.-H."/>
            <person name="Park J."/>
            <person name="Garcia-Pedrajas M.D."/>
            <person name="Barbara D.J."/>
            <person name="Anchieta A."/>
            <person name="de Jonge R."/>
            <person name="Santhanam P."/>
            <person name="Maruthachalam K."/>
            <person name="Atallah Z."/>
            <person name="Amyotte S.G."/>
            <person name="Paz Z."/>
            <person name="Inderbitzin P."/>
            <person name="Hayes R.J."/>
            <person name="Heiman D.I."/>
            <person name="Young S."/>
            <person name="Zeng Q."/>
            <person name="Engels R."/>
            <person name="Galagan J."/>
            <person name="Cuomo C.A."/>
            <person name="Dobinson K.F."/>
            <person name="Ma L.-J."/>
        </authorList>
    </citation>
    <scope>NUCLEOTIDE SEQUENCE [LARGE SCALE GENOMIC DNA]</scope>
    <source>
        <strain evidence="3">VaMs.102 / ATCC MYA-4576 / FGSC 10136</strain>
    </source>
</reference>
<evidence type="ECO:0000313" key="2">
    <source>
        <dbReference type="EMBL" id="EEY20631.1"/>
    </source>
</evidence>
<evidence type="ECO:0000313" key="3">
    <source>
        <dbReference type="Proteomes" id="UP000008698"/>
    </source>
</evidence>
<organism evidence="3">
    <name type="scientific">Verticillium alfalfae (strain VaMs.102 / ATCC MYA-4576 / FGSC 10136)</name>
    <name type="common">Verticillium wilt of alfalfa</name>
    <name type="synonym">Verticillium albo-atrum</name>
    <dbReference type="NCBI Taxonomy" id="526221"/>
    <lineage>
        <taxon>Eukaryota</taxon>
        <taxon>Fungi</taxon>
        <taxon>Dikarya</taxon>
        <taxon>Ascomycota</taxon>
        <taxon>Pezizomycotina</taxon>
        <taxon>Sordariomycetes</taxon>
        <taxon>Hypocreomycetidae</taxon>
        <taxon>Glomerellales</taxon>
        <taxon>Plectosphaerellaceae</taxon>
        <taxon>Verticillium</taxon>
    </lineage>
</organism>
<proteinExistence type="predicted"/>
<feature type="region of interest" description="Disordered" evidence="1">
    <location>
        <begin position="37"/>
        <end position="64"/>
    </location>
</feature>
<gene>
    <name evidence="2" type="ORF">VDBG_06741</name>
</gene>
<evidence type="ECO:0000256" key="1">
    <source>
        <dbReference type="SAM" id="MobiDB-lite"/>
    </source>
</evidence>
<keyword evidence="3" id="KW-1185">Reference proteome</keyword>
<dbReference type="HOGENOM" id="CLU_1397297_0_0_1"/>
<protein>
    <submittedName>
        <fullName evidence="2">Predicted protein</fullName>
    </submittedName>
</protein>
<feature type="region of interest" description="Disordered" evidence="1">
    <location>
        <begin position="80"/>
        <end position="106"/>
    </location>
</feature>
<dbReference type="AlphaFoldDB" id="C9SPB6"/>